<sequence>MVRIPSIDYKAFLIQRKFPGYQRELPSRVNVKPYIPSGTTITNSVDRKPKASPANDKVNAKKAWAKLLADVQSYREELDELSEDQLRALYEEERKKKIAEEEQERFYNQPSADADFDYWTKMPHWTLDEAVALSFGKSPKVVNKNSLSKFHGSTASFVKEYEKTLELAQRAIPWKKLFDPVMPSLFIKWAKDTDVPLPEELVERVEARSGKQLDWQEMYQALLEKNNNNVKTANEIIAEKDRILAELQSQGGEKPLRTREKESLLKLVIGMALAGYAYDPSAKRSGVPQEIADDLARKGIQLDVDTVRKWLKEAKDLAPGSLDDEPS</sequence>
<dbReference type="RefSeq" id="WP_127766174.1">
    <property type="nucleotide sequence ID" value="NZ_SADE01000002.1"/>
</dbReference>
<dbReference type="AlphaFoldDB" id="A0A437QQA1"/>
<proteinExistence type="predicted"/>
<gene>
    <name evidence="2" type="ORF">EOI86_16115</name>
</gene>
<reference evidence="3" key="1">
    <citation type="submission" date="2019-01" db="EMBL/GenBank/DDBJ databases">
        <title>Gri0909 isolated from a small marine red alga.</title>
        <authorList>
            <person name="Kim J."/>
            <person name="Jeong S.E."/>
            <person name="Jeon C.O."/>
        </authorList>
    </citation>
    <scope>NUCLEOTIDE SEQUENCE [LARGE SCALE GENOMIC DNA]</scope>
    <source>
        <strain evidence="3">Gri0909</strain>
    </source>
</reference>
<evidence type="ECO:0000313" key="3">
    <source>
        <dbReference type="Proteomes" id="UP000287447"/>
    </source>
</evidence>
<keyword evidence="3" id="KW-1185">Reference proteome</keyword>
<protein>
    <submittedName>
        <fullName evidence="2">Uncharacterized protein</fullName>
    </submittedName>
</protein>
<organism evidence="2 3">
    <name type="scientific">Hwanghaeella grinnelliae</name>
    <dbReference type="NCBI Taxonomy" id="2500179"/>
    <lineage>
        <taxon>Bacteria</taxon>
        <taxon>Pseudomonadati</taxon>
        <taxon>Pseudomonadota</taxon>
        <taxon>Alphaproteobacteria</taxon>
        <taxon>Rhodospirillales</taxon>
        <taxon>Rhodospirillaceae</taxon>
        <taxon>Hwanghaeella</taxon>
    </lineage>
</organism>
<evidence type="ECO:0000256" key="1">
    <source>
        <dbReference type="SAM" id="Coils"/>
    </source>
</evidence>
<dbReference type="Proteomes" id="UP000287447">
    <property type="component" value="Unassembled WGS sequence"/>
</dbReference>
<dbReference type="EMBL" id="SADE01000002">
    <property type="protein sequence ID" value="RVU36698.1"/>
    <property type="molecule type" value="Genomic_DNA"/>
</dbReference>
<evidence type="ECO:0000313" key="2">
    <source>
        <dbReference type="EMBL" id="RVU36698.1"/>
    </source>
</evidence>
<accession>A0A437QQA1</accession>
<keyword evidence="1" id="KW-0175">Coiled coil</keyword>
<dbReference type="OrthoDB" id="7108001at2"/>
<comment type="caution">
    <text evidence="2">The sequence shown here is derived from an EMBL/GenBank/DDBJ whole genome shotgun (WGS) entry which is preliminary data.</text>
</comment>
<feature type="coiled-coil region" evidence="1">
    <location>
        <begin position="64"/>
        <end position="103"/>
    </location>
</feature>
<name>A0A437QQA1_9PROT</name>